<dbReference type="AlphaFoldDB" id="A0A9P1IGL8"/>
<dbReference type="Pfam" id="PF10323">
    <property type="entry name" value="7TM_GPCR_Srv"/>
    <property type="match status" value="1"/>
</dbReference>
<accession>A0A9P1IGL8</accession>
<reference evidence="2" key="1">
    <citation type="submission" date="2022-11" db="EMBL/GenBank/DDBJ databases">
        <authorList>
            <person name="Kikuchi T."/>
        </authorList>
    </citation>
    <scope>NUCLEOTIDE SEQUENCE</scope>
    <source>
        <strain evidence="2">PS1010</strain>
    </source>
</reference>
<comment type="caution">
    <text evidence="2">The sequence shown here is derived from an EMBL/GenBank/DDBJ whole genome shotgun (WGS) entry which is preliminary data.</text>
</comment>
<keyword evidence="1" id="KW-0472">Membrane</keyword>
<dbReference type="PANTHER" id="PTHR31748:SF1">
    <property type="entry name" value="SERPENTINE RECEPTOR, CLASS V"/>
    <property type="match status" value="1"/>
</dbReference>
<evidence type="ECO:0000256" key="1">
    <source>
        <dbReference type="SAM" id="Phobius"/>
    </source>
</evidence>
<evidence type="ECO:0008006" key="4">
    <source>
        <dbReference type="Google" id="ProtNLM"/>
    </source>
</evidence>
<keyword evidence="1" id="KW-0812">Transmembrane</keyword>
<feature type="transmembrane region" description="Helical" evidence="1">
    <location>
        <begin position="276"/>
        <end position="300"/>
    </location>
</feature>
<dbReference type="InterPro" id="IPR019426">
    <property type="entry name" value="7TM_GPCR_serpentine_rcpt_Srv"/>
</dbReference>
<dbReference type="Proteomes" id="UP001152747">
    <property type="component" value="Unassembled WGS sequence"/>
</dbReference>
<protein>
    <recommendedName>
        <fullName evidence="4">Serpentine receptor class gamma</fullName>
    </recommendedName>
</protein>
<keyword evidence="1" id="KW-1133">Transmembrane helix</keyword>
<gene>
    <name evidence="2" type="ORF">CAMP_LOCUS5494</name>
</gene>
<dbReference type="Gene3D" id="1.20.1070.10">
    <property type="entry name" value="Rhodopsin 7-helix transmembrane proteins"/>
    <property type="match status" value="1"/>
</dbReference>
<feature type="transmembrane region" description="Helical" evidence="1">
    <location>
        <begin position="146"/>
        <end position="167"/>
    </location>
</feature>
<feature type="transmembrane region" description="Helical" evidence="1">
    <location>
        <begin position="187"/>
        <end position="211"/>
    </location>
</feature>
<proteinExistence type="predicted"/>
<dbReference type="EMBL" id="CANHGI010000002">
    <property type="protein sequence ID" value="CAI5442857.1"/>
    <property type="molecule type" value="Genomic_DNA"/>
</dbReference>
<organism evidence="2 3">
    <name type="scientific">Caenorhabditis angaria</name>
    <dbReference type="NCBI Taxonomy" id="860376"/>
    <lineage>
        <taxon>Eukaryota</taxon>
        <taxon>Metazoa</taxon>
        <taxon>Ecdysozoa</taxon>
        <taxon>Nematoda</taxon>
        <taxon>Chromadorea</taxon>
        <taxon>Rhabditida</taxon>
        <taxon>Rhabditina</taxon>
        <taxon>Rhabditomorpha</taxon>
        <taxon>Rhabditoidea</taxon>
        <taxon>Rhabditidae</taxon>
        <taxon>Peloderinae</taxon>
        <taxon>Caenorhabditis</taxon>
    </lineage>
</organism>
<sequence length="323" mass="37383">MINFEIYDYIEMGFMTIVILSLPIYIFISYALLTERKKVFCSSFYKILSLLTCLDIIACMVNIFSMLEFRIPFLTPVNNIFIALTIPDTFFPTLTKETICGKLYLGFSWFLRLGQGTTGSFLAMNRASAILFPLKYKQFWSDRFGFYAKTFTILGYPFLILIFLADVEYVTDPVSMKIFPNIAHDKVRYWIFLFGAFFDALSISLIILAYIKTVLKLKKLKDNKMISSSSSNSKLKTKSKIEENMASRIAMIVCCGEILYFLFLGVSSMFEMTTKIFYLIFSPLSYTYSILNCYILFFFCSPIRNSILRKPEEVHKRSTVLAI</sequence>
<keyword evidence="3" id="KW-1185">Reference proteome</keyword>
<dbReference type="SUPFAM" id="SSF81321">
    <property type="entry name" value="Family A G protein-coupled receptor-like"/>
    <property type="match status" value="1"/>
</dbReference>
<evidence type="ECO:0000313" key="2">
    <source>
        <dbReference type="EMBL" id="CAI5442857.1"/>
    </source>
</evidence>
<evidence type="ECO:0000313" key="3">
    <source>
        <dbReference type="Proteomes" id="UP001152747"/>
    </source>
</evidence>
<feature type="transmembrane region" description="Helical" evidence="1">
    <location>
        <begin position="12"/>
        <end position="33"/>
    </location>
</feature>
<feature type="transmembrane region" description="Helical" evidence="1">
    <location>
        <begin position="249"/>
        <end position="270"/>
    </location>
</feature>
<dbReference type="PANTHER" id="PTHR31748">
    <property type="entry name" value="SERPENTINE RECEPTOR, CLASS V"/>
    <property type="match status" value="1"/>
</dbReference>
<feature type="transmembrane region" description="Helical" evidence="1">
    <location>
        <begin position="45"/>
        <end position="67"/>
    </location>
</feature>
<name>A0A9P1IGL8_9PELO</name>